<keyword evidence="9" id="KW-0443">Lipid metabolism</keyword>
<keyword evidence="4" id="KW-0479">Metal-binding</keyword>
<accession>A0A8J7Q8A6</accession>
<dbReference type="GO" id="GO:0005524">
    <property type="term" value="F:ATP binding"/>
    <property type="evidence" value="ECO:0007669"/>
    <property type="project" value="UniProtKB-KW"/>
</dbReference>
<dbReference type="EMBL" id="JAFREP010000007">
    <property type="protein sequence ID" value="MBO1318724.1"/>
    <property type="molecule type" value="Genomic_DNA"/>
</dbReference>
<dbReference type="InterPro" id="IPR005218">
    <property type="entry name" value="Diacylglycerol/lipid_kinase"/>
</dbReference>
<keyword evidence="11" id="KW-1208">Phospholipid metabolism</keyword>
<gene>
    <name evidence="13" type="primary">yegS</name>
    <name evidence="13" type="ORF">J3U88_09650</name>
</gene>
<dbReference type="Gene3D" id="3.40.50.10330">
    <property type="entry name" value="Probable inorganic polyphosphate/atp-NAD kinase, domain 1"/>
    <property type="match status" value="1"/>
</dbReference>
<keyword evidence="8" id="KW-0460">Magnesium</keyword>
<keyword evidence="5" id="KW-0547">Nucleotide-binding</keyword>
<dbReference type="NCBIfam" id="NF009602">
    <property type="entry name" value="PRK13054.1"/>
    <property type="match status" value="1"/>
</dbReference>
<dbReference type="Pfam" id="PF19279">
    <property type="entry name" value="YegS_C"/>
    <property type="match status" value="1"/>
</dbReference>
<dbReference type="EC" id="2.7.1.-" evidence="13"/>
<proteinExistence type="predicted"/>
<feature type="domain" description="DAGKc" evidence="12">
    <location>
        <begin position="5"/>
        <end position="136"/>
    </location>
</feature>
<dbReference type="InterPro" id="IPR001206">
    <property type="entry name" value="Diacylglycerol_kinase_cat_dom"/>
</dbReference>
<protein>
    <submittedName>
        <fullName evidence="13">Lipid kinase YegS</fullName>
        <ecNumber evidence="13">2.7.1.-</ecNumber>
    </submittedName>
</protein>
<evidence type="ECO:0000256" key="6">
    <source>
        <dbReference type="ARBA" id="ARBA00022777"/>
    </source>
</evidence>
<dbReference type="InterPro" id="IPR016064">
    <property type="entry name" value="NAD/diacylglycerol_kinase_sf"/>
</dbReference>
<dbReference type="InterPro" id="IPR050187">
    <property type="entry name" value="Lipid_Phosphate_FormReg"/>
</dbReference>
<dbReference type="InterPro" id="IPR017438">
    <property type="entry name" value="ATP-NAD_kinase_N"/>
</dbReference>
<evidence type="ECO:0000256" key="7">
    <source>
        <dbReference type="ARBA" id="ARBA00022840"/>
    </source>
</evidence>
<comment type="caution">
    <text evidence="13">The sequence shown here is derived from an EMBL/GenBank/DDBJ whole genome shotgun (WGS) entry which is preliminary data.</text>
</comment>
<dbReference type="Gene3D" id="2.60.200.40">
    <property type="match status" value="1"/>
</dbReference>
<evidence type="ECO:0000313" key="14">
    <source>
        <dbReference type="Proteomes" id="UP000664417"/>
    </source>
</evidence>
<dbReference type="PANTHER" id="PTHR12358">
    <property type="entry name" value="SPHINGOSINE KINASE"/>
    <property type="match status" value="1"/>
</dbReference>
<keyword evidence="10" id="KW-0594">Phospholipid biosynthesis</keyword>
<evidence type="ECO:0000256" key="9">
    <source>
        <dbReference type="ARBA" id="ARBA00023098"/>
    </source>
</evidence>
<evidence type="ECO:0000256" key="4">
    <source>
        <dbReference type="ARBA" id="ARBA00022723"/>
    </source>
</evidence>
<keyword evidence="7" id="KW-0067">ATP-binding</keyword>
<dbReference type="PANTHER" id="PTHR12358:SF106">
    <property type="entry name" value="LIPID KINASE YEGS"/>
    <property type="match status" value="1"/>
</dbReference>
<dbReference type="PROSITE" id="PS50146">
    <property type="entry name" value="DAGK"/>
    <property type="match status" value="1"/>
</dbReference>
<dbReference type="SMART" id="SM00046">
    <property type="entry name" value="DAGKc"/>
    <property type="match status" value="1"/>
</dbReference>
<dbReference type="InterPro" id="IPR045540">
    <property type="entry name" value="YegS/DAGK_C"/>
</dbReference>
<organism evidence="13 14">
    <name type="scientific">Acanthopleuribacter pedis</name>
    <dbReference type="NCBI Taxonomy" id="442870"/>
    <lineage>
        <taxon>Bacteria</taxon>
        <taxon>Pseudomonadati</taxon>
        <taxon>Acidobacteriota</taxon>
        <taxon>Holophagae</taxon>
        <taxon>Acanthopleuribacterales</taxon>
        <taxon>Acanthopleuribacteraceae</taxon>
        <taxon>Acanthopleuribacter</taxon>
    </lineage>
</organism>
<dbReference type="NCBIfam" id="TIGR00147">
    <property type="entry name" value="YegS/Rv2252/BmrU family lipid kinase"/>
    <property type="match status" value="1"/>
</dbReference>
<keyword evidence="14" id="KW-1185">Reference proteome</keyword>
<evidence type="ECO:0000259" key="12">
    <source>
        <dbReference type="PROSITE" id="PS50146"/>
    </source>
</evidence>
<reference evidence="13" key="1">
    <citation type="submission" date="2021-03" db="EMBL/GenBank/DDBJ databases">
        <authorList>
            <person name="Wang G."/>
        </authorList>
    </citation>
    <scope>NUCLEOTIDE SEQUENCE</scope>
    <source>
        <strain evidence="13">KCTC 12899</strain>
    </source>
</reference>
<keyword evidence="6 13" id="KW-0418">Kinase</keyword>
<dbReference type="GO" id="GO:0016301">
    <property type="term" value="F:kinase activity"/>
    <property type="evidence" value="ECO:0007669"/>
    <property type="project" value="UniProtKB-KW"/>
</dbReference>
<evidence type="ECO:0000313" key="13">
    <source>
        <dbReference type="EMBL" id="MBO1318724.1"/>
    </source>
</evidence>
<dbReference type="GO" id="GO:0046872">
    <property type="term" value="F:metal ion binding"/>
    <property type="evidence" value="ECO:0007669"/>
    <property type="project" value="UniProtKB-KW"/>
</dbReference>
<dbReference type="SUPFAM" id="SSF111331">
    <property type="entry name" value="NAD kinase/diacylglycerol kinase-like"/>
    <property type="match status" value="1"/>
</dbReference>
<dbReference type="GO" id="GO:0008654">
    <property type="term" value="P:phospholipid biosynthetic process"/>
    <property type="evidence" value="ECO:0007669"/>
    <property type="project" value="UniProtKB-KW"/>
</dbReference>
<evidence type="ECO:0000256" key="8">
    <source>
        <dbReference type="ARBA" id="ARBA00022842"/>
    </source>
</evidence>
<evidence type="ECO:0000256" key="3">
    <source>
        <dbReference type="ARBA" id="ARBA00022679"/>
    </source>
</evidence>
<evidence type="ECO:0000256" key="11">
    <source>
        <dbReference type="ARBA" id="ARBA00023264"/>
    </source>
</evidence>
<evidence type="ECO:0000256" key="10">
    <source>
        <dbReference type="ARBA" id="ARBA00023209"/>
    </source>
</evidence>
<evidence type="ECO:0000256" key="1">
    <source>
        <dbReference type="ARBA" id="ARBA00001946"/>
    </source>
</evidence>
<evidence type="ECO:0000256" key="5">
    <source>
        <dbReference type="ARBA" id="ARBA00022741"/>
    </source>
</evidence>
<sequence length="321" mass="34647">MPMPPSSPHLWLILNQKAAASEELRIAVETLRGKGTEIKVRVVWEGADIVRYTEDAVNAKAERIVAAGGDGTLNAVVSTLLKVGAAARPALAILPSGTANDFARACQIPLNDPVRALELAAEAEARPVDVGTVNDNFFLNMATCGFAAKVTAETPKTLKDFLGGAAYTVMGILDLANIPSYRVSLHFQKNSDTPRAMQPSSKRIEKEDVVLIAVGNGRLAGGGHSLVPESYINDGQLDVLLIRAYEPSDLGNVINEVLNPVAGDREFVSYYRVPRFEVRLNAPMPYNLDGEHFKAESFQFGVQSEQIRLVLPDDAPVLKKG</sequence>
<dbReference type="AlphaFoldDB" id="A0A8J7Q8A6"/>
<keyword evidence="3 13" id="KW-0808">Transferase</keyword>
<dbReference type="RefSeq" id="WP_207858397.1">
    <property type="nucleotide sequence ID" value="NZ_JAFREP010000007.1"/>
</dbReference>
<comment type="cofactor">
    <cofactor evidence="1">
        <name>Mg(2+)</name>
        <dbReference type="ChEBI" id="CHEBI:18420"/>
    </cofactor>
</comment>
<dbReference type="Pfam" id="PF00781">
    <property type="entry name" value="DAGK_cat"/>
    <property type="match status" value="1"/>
</dbReference>
<evidence type="ECO:0000256" key="2">
    <source>
        <dbReference type="ARBA" id="ARBA00022516"/>
    </source>
</evidence>
<dbReference type="Proteomes" id="UP000664417">
    <property type="component" value="Unassembled WGS sequence"/>
</dbReference>
<name>A0A8J7Q8A6_9BACT</name>
<dbReference type="GO" id="GO:0005886">
    <property type="term" value="C:plasma membrane"/>
    <property type="evidence" value="ECO:0007669"/>
    <property type="project" value="TreeGrafter"/>
</dbReference>
<keyword evidence="2" id="KW-0444">Lipid biosynthesis</keyword>